<keyword evidence="2" id="KW-0539">Nucleus</keyword>
<protein>
    <recommendedName>
        <fullName evidence="9">Protein CROWDED NUCLEI 4</fullName>
    </recommendedName>
</protein>
<reference evidence="6 7" key="1">
    <citation type="journal article" date="2010" name="Nature">
        <title>Genome sequence of the palaeopolyploid soybean.</title>
        <authorList>
            <person name="Schmutz J."/>
            <person name="Cannon S.B."/>
            <person name="Schlueter J."/>
            <person name="Ma J."/>
            <person name="Mitros T."/>
            <person name="Nelson W."/>
            <person name="Hyten D.L."/>
            <person name="Song Q."/>
            <person name="Thelen J.J."/>
            <person name="Cheng J."/>
            <person name="Xu D."/>
            <person name="Hellsten U."/>
            <person name="May G.D."/>
            <person name="Yu Y."/>
            <person name="Sakurai T."/>
            <person name="Umezawa T."/>
            <person name="Bhattacharyya M.K."/>
            <person name="Sandhu D."/>
            <person name="Valliyodan B."/>
            <person name="Lindquist E."/>
            <person name="Peto M."/>
            <person name="Grant D."/>
            <person name="Shu S."/>
            <person name="Goodstein D."/>
            <person name="Barry K."/>
            <person name="Futrell-Griggs M."/>
            <person name="Abernathy B."/>
            <person name="Du J."/>
            <person name="Tian Z."/>
            <person name="Zhu L."/>
            <person name="Gill N."/>
            <person name="Joshi T."/>
            <person name="Libault M."/>
            <person name="Sethuraman A."/>
            <person name="Zhang X.-C."/>
            <person name="Shinozaki K."/>
            <person name="Nguyen H.T."/>
            <person name="Wing R.A."/>
            <person name="Cregan P."/>
            <person name="Specht J."/>
            <person name="Grimwood J."/>
            <person name="Rokhsar D."/>
            <person name="Stacey G."/>
            <person name="Shoemaker R.C."/>
            <person name="Jackson S.A."/>
        </authorList>
    </citation>
    <scope>NUCLEOTIDE SEQUENCE</scope>
    <source>
        <strain evidence="7">cv. Williams 82</strain>
        <tissue evidence="6">Callus</tissue>
    </source>
</reference>
<evidence type="ECO:0000256" key="5">
    <source>
        <dbReference type="SAM" id="Coils"/>
    </source>
</evidence>
<dbReference type="SMR" id="A0A0R0HM25"/>
<feature type="coiled-coil region" evidence="5">
    <location>
        <begin position="104"/>
        <end position="209"/>
    </location>
</feature>
<dbReference type="EMBL" id="CM000844">
    <property type="protein sequence ID" value="KRH28315.1"/>
    <property type="molecule type" value="Genomic_DNA"/>
</dbReference>
<dbReference type="FunCoup" id="A0A0R0HM25">
    <property type="interactions" value="5"/>
</dbReference>
<keyword evidence="1 5" id="KW-0175">Coiled coil</keyword>
<dbReference type="InParanoid" id="A0A0R0HM25"/>
<dbReference type="PANTHER" id="PTHR31908">
    <property type="entry name" value="PROTEIN CROWDED NUCLEI 4"/>
    <property type="match status" value="1"/>
</dbReference>
<evidence type="ECO:0000256" key="4">
    <source>
        <dbReference type="ARBA" id="ARBA00024208"/>
    </source>
</evidence>
<dbReference type="Proteomes" id="UP000008827">
    <property type="component" value="Chromosome 11"/>
</dbReference>
<dbReference type="GO" id="GO:0005652">
    <property type="term" value="C:nuclear lamina"/>
    <property type="evidence" value="ECO:0007669"/>
    <property type="project" value="UniProtKB-SubCell"/>
</dbReference>
<dbReference type="PANTHER" id="PTHR31908:SF2">
    <property type="entry name" value="PROTEIN CROWDED NUCLEI 4"/>
    <property type="match status" value="1"/>
</dbReference>
<evidence type="ECO:0008006" key="9">
    <source>
        <dbReference type="Google" id="ProtNLM"/>
    </source>
</evidence>
<evidence type="ECO:0000313" key="7">
    <source>
        <dbReference type="EnsemblPlants" id="KRH28315"/>
    </source>
</evidence>
<name>A0A0R0HM25_SOYBN</name>
<feature type="coiled-coil region" evidence="5">
    <location>
        <begin position="238"/>
        <end position="265"/>
    </location>
</feature>
<dbReference type="OMA" id="ESSHCEI"/>
<evidence type="ECO:0000256" key="2">
    <source>
        <dbReference type="ARBA" id="ARBA00023242"/>
    </source>
</evidence>
<dbReference type="GO" id="GO:0006997">
    <property type="term" value="P:nucleus organization"/>
    <property type="evidence" value="ECO:0007669"/>
    <property type="project" value="InterPro"/>
</dbReference>
<keyword evidence="8" id="KW-1185">Reference proteome</keyword>
<organism evidence="6">
    <name type="scientific">Glycine max</name>
    <name type="common">Soybean</name>
    <name type="synonym">Glycine hispida</name>
    <dbReference type="NCBI Taxonomy" id="3847"/>
    <lineage>
        <taxon>Eukaryota</taxon>
        <taxon>Viridiplantae</taxon>
        <taxon>Streptophyta</taxon>
        <taxon>Embryophyta</taxon>
        <taxon>Tracheophyta</taxon>
        <taxon>Spermatophyta</taxon>
        <taxon>Magnoliopsida</taxon>
        <taxon>eudicotyledons</taxon>
        <taxon>Gunneridae</taxon>
        <taxon>Pentapetalae</taxon>
        <taxon>rosids</taxon>
        <taxon>fabids</taxon>
        <taxon>Fabales</taxon>
        <taxon>Fabaceae</taxon>
        <taxon>Papilionoideae</taxon>
        <taxon>50 kb inversion clade</taxon>
        <taxon>NPAAA clade</taxon>
        <taxon>indigoferoid/millettioid clade</taxon>
        <taxon>Phaseoleae</taxon>
        <taxon>Glycine</taxon>
        <taxon>Glycine subgen. Soja</taxon>
    </lineage>
</organism>
<accession>A0A0R0HM25</accession>
<evidence type="ECO:0000313" key="8">
    <source>
        <dbReference type="Proteomes" id="UP000008827"/>
    </source>
</evidence>
<dbReference type="InterPro" id="IPR040418">
    <property type="entry name" value="CRWN"/>
</dbReference>
<reference evidence="7" key="2">
    <citation type="submission" date="2018-02" db="UniProtKB">
        <authorList>
            <consortium name="EnsemblPlants"/>
        </authorList>
    </citation>
    <scope>IDENTIFICATION</scope>
    <source>
        <strain evidence="7">Williams 82</strain>
    </source>
</reference>
<reference evidence="6" key="3">
    <citation type="submission" date="2018-07" db="EMBL/GenBank/DDBJ databases">
        <title>WGS assembly of Glycine max.</title>
        <authorList>
            <person name="Schmutz J."/>
            <person name="Cannon S."/>
            <person name="Schlueter J."/>
            <person name="Ma J."/>
            <person name="Mitros T."/>
            <person name="Nelson W."/>
            <person name="Hyten D."/>
            <person name="Song Q."/>
            <person name="Thelen J."/>
            <person name="Cheng J."/>
            <person name="Xu D."/>
            <person name="Hellsten U."/>
            <person name="May G."/>
            <person name="Yu Y."/>
            <person name="Sakurai T."/>
            <person name="Umezawa T."/>
            <person name="Bhattacharyya M."/>
            <person name="Sandhu D."/>
            <person name="Valliyodan B."/>
            <person name="Lindquist E."/>
            <person name="Peto M."/>
            <person name="Grant D."/>
            <person name="Shu S."/>
            <person name="Goodstein D."/>
            <person name="Barry K."/>
            <person name="Futrell-Griggs M."/>
            <person name="Abernathy B."/>
            <person name="Du J."/>
            <person name="Tian Z."/>
            <person name="Zhu L."/>
            <person name="Gill N."/>
            <person name="Joshi T."/>
            <person name="Libault M."/>
            <person name="Sethuraman A."/>
            <person name="Zhang X."/>
            <person name="Shinozaki K."/>
            <person name="Nguyen H."/>
            <person name="Wing R."/>
            <person name="Cregan P."/>
            <person name="Specht J."/>
            <person name="Grimwood J."/>
            <person name="Rokhsar D."/>
            <person name="Stacey G."/>
            <person name="Shoemaker R."/>
            <person name="Jackson S."/>
        </authorList>
    </citation>
    <scope>NUCLEOTIDE SEQUENCE</scope>
    <source>
        <tissue evidence="6">Callus</tissue>
    </source>
</reference>
<evidence type="ECO:0000313" key="6">
    <source>
        <dbReference type="EMBL" id="KRH28315.1"/>
    </source>
</evidence>
<dbReference type="EnsemblPlants" id="KRH28315">
    <property type="protein sequence ID" value="KRH28315"/>
    <property type="gene ID" value="GLYMA_11G045200"/>
</dbReference>
<comment type="similarity">
    <text evidence="4">Belongs to the CRWN family.</text>
</comment>
<proteinExistence type="inferred from homology"/>
<feature type="coiled-coil region" evidence="5">
    <location>
        <begin position="314"/>
        <end position="517"/>
    </location>
</feature>
<sequence length="736" mass="86091">MATPITPDSATLASRDPWKRLKQPAFDDNSIQRKDKIYDQLHHMGCLIFERKLLAFKYEQVKASIDSSEFMHKHDSAMNLSALIEARKREESLKMAIGINEACIASLEKALHEMRTECAETKVSAESKVSEAHQLIDEAQKKSTEAEAKLRAAESFQAEACGYYSVADRKLRDVEAREDELRRQIKSFKSDRSQELDSLQKELEDTKTNTNKEHGALCDEKTNLKLMEATLTIREEALSKRESELNKKEQELLDLQVKLASRESDETQKVKAVQEAELGARKTNFEAELQIQLKLVENEIEMKRWAWELKEVDLTQREEKLQEREHELEILSRTLGEKEKDLVDMSSALKEKDQSLRASEKELELNKVLLQKDKEEINKTKLDVQMSLVSLENNLRQFDNAKERHEALKSETNDLSVLEVKLKEEIDVVRSQKLEIVAEADKLEAEKAKFEAQWELLDEKKEELRKEAEYIAEEKKAVSAFIKKERDKLRQEKENMRDQYKRDLESLTCEREEFMNKMAHEHDDWFGKMQQERANFLRDVEMQNRNMNILIDKRREEIESYLKEREKSFEEEKNNQLEYINALKEKVAKEYKQVSFEMRRLEVERPEISSDCEQRNKIEIHAQTEELKKVKDLKIVSDDIALTELLNSDMESNQQKISMKKKLNQRTLKHDDHLNSPQKIDANKISNGFDSSFVQNSSVVLPSSPVRFSWIKRCTKLVFRRSPEKSLVHDDDKGCG</sequence>
<comment type="subcellular location">
    <subcellularLocation>
        <location evidence="3">Nucleus lamina</location>
    </subcellularLocation>
</comment>
<evidence type="ECO:0000256" key="1">
    <source>
        <dbReference type="ARBA" id="ARBA00023054"/>
    </source>
</evidence>
<dbReference type="STRING" id="3847.A0A0R0HM25"/>
<dbReference type="AlphaFoldDB" id="A0A0R0HM25"/>
<dbReference type="Gramene" id="KRH28315">
    <property type="protein sequence ID" value="KRH28315"/>
    <property type="gene ID" value="GLYMA_11G045200"/>
</dbReference>
<evidence type="ECO:0000256" key="3">
    <source>
        <dbReference type="ARBA" id="ARBA00024186"/>
    </source>
</evidence>
<gene>
    <name evidence="6" type="ORF">GLYMA_11G045200</name>
</gene>